<dbReference type="Gene3D" id="3.80.10.10">
    <property type="entry name" value="Ribonuclease Inhibitor"/>
    <property type="match status" value="1"/>
</dbReference>
<dbReference type="PANTHER" id="PTHR33925:SF1">
    <property type="entry name" value="PROTEIN ACCUMULATION AND REPLICATION OF CHLOROPLASTS 6, CHLOROPLASTIC"/>
    <property type="match status" value="1"/>
</dbReference>
<dbReference type="InterPro" id="IPR044685">
    <property type="entry name" value="CPD1-like"/>
</dbReference>
<protein>
    <submittedName>
        <fullName evidence="2">Uncharacterized protein</fullName>
    </submittedName>
</protein>
<dbReference type="EMBL" id="JACMSC010000008">
    <property type="protein sequence ID" value="KAG6512001.1"/>
    <property type="molecule type" value="Genomic_DNA"/>
</dbReference>
<keyword evidence="1" id="KW-0812">Transmembrane</keyword>
<sequence length="298" mass="33961">MKRKEEYNRNAVKLSPCPRDCFIVNRLKLRALLEGLGGANNLNELCFLQTYELGEINNLRLAYRLEVTDGRGLKKISSLSSLRHLEVNDCPNLECVENLGKLQHLALTCSEETEQFPKWLRCFIVQHNNTASTHRSLRKFEMQCNILQLLKSCLGNENWDIIKQIPNVLGAETHLLTDGIRRAFEARVSKPPLYGYDQEALNGRRQILQAPYGTLSDPSSRGDYNLGLVQDPDSTIIAYVPWDKVFSYTKDMPFAQKLEGILVPKGVLQEKTMVTLVYSLLSLLVMLVFTILFRNITV</sequence>
<evidence type="ECO:0000256" key="1">
    <source>
        <dbReference type="SAM" id="Phobius"/>
    </source>
</evidence>
<dbReference type="GO" id="GO:0009706">
    <property type="term" value="C:chloroplast inner membrane"/>
    <property type="evidence" value="ECO:0007669"/>
    <property type="project" value="TreeGrafter"/>
</dbReference>
<reference evidence="2 3" key="1">
    <citation type="submission" date="2020-08" db="EMBL/GenBank/DDBJ databases">
        <title>Plant Genome Project.</title>
        <authorList>
            <person name="Zhang R.-G."/>
        </authorList>
    </citation>
    <scope>NUCLEOTIDE SEQUENCE [LARGE SCALE GENOMIC DNA]</scope>
    <source>
        <tissue evidence="2">Rhizome</tissue>
    </source>
</reference>
<feature type="transmembrane region" description="Helical" evidence="1">
    <location>
        <begin position="275"/>
        <end position="293"/>
    </location>
</feature>
<comment type="caution">
    <text evidence="2">The sequence shown here is derived from an EMBL/GenBank/DDBJ whole genome shotgun (WGS) entry which is preliminary data.</text>
</comment>
<keyword evidence="3" id="KW-1185">Reference proteome</keyword>
<dbReference type="GO" id="GO:0010020">
    <property type="term" value="P:chloroplast fission"/>
    <property type="evidence" value="ECO:0007669"/>
    <property type="project" value="TreeGrafter"/>
</dbReference>
<gene>
    <name evidence="2" type="ORF">ZIOFF_030092</name>
</gene>
<evidence type="ECO:0000313" key="3">
    <source>
        <dbReference type="Proteomes" id="UP000734854"/>
    </source>
</evidence>
<proteinExistence type="predicted"/>
<dbReference type="InterPro" id="IPR032675">
    <property type="entry name" value="LRR_dom_sf"/>
</dbReference>
<organism evidence="2 3">
    <name type="scientific">Zingiber officinale</name>
    <name type="common">Ginger</name>
    <name type="synonym">Amomum zingiber</name>
    <dbReference type="NCBI Taxonomy" id="94328"/>
    <lineage>
        <taxon>Eukaryota</taxon>
        <taxon>Viridiplantae</taxon>
        <taxon>Streptophyta</taxon>
        <taxon>Embryophyta</taxon>
        <taxon>Tracheophyta</taxon>
        <taxon>Spermatophyta</taxon>
        <taxon>Magnoliopsida</taxon>
        <taxon>Liliopsida</taxon>
        <taxon>Zingiberales</taxon>
        <taxon>Zingiberaceae</taxon>
        <taxon>Zingiber</taxon>
    </lineage>
</organism>
<name>A0A8J5GXM0_ZINOF</name>
<accession>A0A8J5GXM0</accession>
<dbReference type="Proteomes" id="UP000734854">
    <property type="component" value="Unassembled WGS sequence"/>
</dbReference>
<keyword evidence="1" id="KW-0472">Membrane</keyword>
<keyword evidence="1" id="KW-1133">Transmembrane helix</keyword>
<dbReference type="PANTHER" id="PTHR33925">
    <property type="entry name" value="PLASTID DIVISION PROTEIN CDP1, CHLOROPLASTIC-RELATED"/>
    <property type="match status" value="1"/>
</dbReference>
<evidence type="ECO:0000313" key="2">
    <source>
        <dbReference type="EMBL" id="KAG6512001.1"/>
    </source>
</evidence>
<dbReference type="AlphaFoldDB" id="A0A8J5GXM0"/>